<gene>
    <name evidence="1" type="ORF">MUK42_28649</name>
</gene>
<accession>A0A9E7GUS0</accession>
<sequence>MKDEAAWEVPVAFVVRSNGSEITEDEIKQHVSKQVKLCRLQHHHSTVSSATSRIALPNG</sequence>
<evidence type="ECO:0000313" key="1">
    <source>
        <dbReference type="EMBL" id="URE17703.1"/>
    </source>
</evidence>
<dbReference type="EMBL" id="CP097509">
    <property type="protein sequence ID" value="URE17703.1"/>
    <property type="molecule type" value="Genomic_DNA"/>
</dbReference>
<reference evidence="1" key="1">
    <citation type="submission" date="2022-05" db="EMBL/GenBank/DDBJ databases">
        <title>The Musa troglodytarum L. genome provides insights into the mechanism of non-climacteric behaviour and enrichment of carotenoids.</title>
        <authorList>
            <person name="Wang J."/>
        </authorList>
    </citation>
    <scope>NUCLEOTIDE SEQUENCE</scope>
    <source>
        <tissue evidence="1">Leaf</tissue>
    </source>
</reference>
<protein>
    <recommendedName>
        <fullName evidence="3">AMP-binding enzyme C-terminal domain-containing protein</fullName>
    </recommendedName>
</protein>
<organism evidence="1 2">
    <name type="scientific">Musa troglodytarum</name>
    <name type="common">fe'i banana</name>
    <dbReference type="NCBI Taxonomy" id="320322"/>
    <lineage>
        <taxon>Eukaryota</taxon>
        <taxon>Viridiplantae</taxon>
        <taxon>Streptophyta</taxon>
        <taxon>Embryophyta</taxon>
        <taxon>Tracheophyta</taxon>
        <taxon>Spermatophyta</taxon>
        <taxon>Magnoliopsida</taxon>
        <taxon>Liliopsida</taxon>
        <taxon>Zingiberales</taxon>
        <taxon>Musaceae</taxon>
        <taxon>Musa</taxon>
    </lineage>
</organism>
<dbReference type="Gene3D" id="3.30.300.30">
    <property type="match status" value="1"/>
</dbReference>
<evidence type="ECO:0000313" key="2">
    <source>
        <dbReference type="Proteomes" id="UP001055439"/>
    </source>
</evidence>
<dbReference type="Proteomes" id="UP001055439">
    <property type="component" value="Chromosome 7"/>
</dbReference>
<dbReference type="InterPro" id="IPR045851">
    <property type="entry name" value="AMP-bd_C_sf"/>
</dbReference>
<dbReference type="AlphaFoldDB" id="A0A9E7GUS0"/>
<keyword evidence="2" id="KW-1185">Reference proteome</keyword>
<name>A0A9E7GUS0_9LILI</name>
<proteinExistence type="predicted"/>
<evidence type="ECO:0008006" key="3">
    <source>
        <dbReference type="Google" id="ProtNLM"/>
    </source>
</evidence>